<gene>
    <name evidence="1" type="ORF">LEP1GSC123_4024</name>
</gene>
<name>M3GKR5_LEPBO</name>
<proteinExistence type="predicted"/>
<comment type="caution">
    <text evidence="1">The sequence shown here is derived from an EMBL/GenBank/DDBJ whole genome shotgun (WGS) entry which is preliminary data.</text>
</comment>
<organism evidence="1 2">
    <name type="scientific">Leptospira borgpetersenii str. 200701203</name>
    <dbReference type="NCBI Taxonomy" id="1193007"/>
    <lineage>
        <taxon>Bacteria</taxon>
        <taxon>Pseudomonadati</taxon>
        <taxon>Spirochaetota</taxon>
        <taxon>Spirochaetia</taxon>
        <taxon>Leptospirales</taxon>
        <taxon>Leptospiraceae</taxon>
        <taxon>Leptospira</taxon>
    </lineage>
</organism>
<dbReference type="AlphaFoldDB" id="M3GKR5"/>
<dbReference type="Proteomes" id="UP000011783">
    <property type="component" value="Unassembled WGS sequence"/>
</dbReference>
<evidence type="ECO:0000313" key="2">
    <source>
        <dbReference type="Proteomes" id="UP000011783"/>
    </source>
</evidence>
<sequence>MKTITKKNDPKHLAEDEISYYYSLLQEELTEFDCGELCKPDNDGIPFCCIADNAVPTLYRSEFSMLQKRTDLWKVWSPETETDKKMLSEYDSKETLFCECKGIQFCERENRSISCRTFPLEPYLDTRGVLVGLVFMKEFTGKCPLTLRAKDIRQEFIDSHLF</sequence>
<reference evidence="1 2" key="1">
    <citation type="submission" date="2013-01" db="EMBL/GenBank/DDBJ databases">
        <authorList>
            <person name="Harkins D.M."/>
            <person name="Durkin A.S."/>
            <person name="Brinkac L.M."/>
            <person name="Haft D.H."/>
            <person name="Selengut J.D."/>
            <person name="Sanka R."/>
            <person name="DePew J."/>
            <person name="Purushe J."/>
            <person name="Picardeau M."/>
            <person name="Werts C."/>
            <person name="Goarant C."/>
            <person name="Vinetz J.M."/>
            <person name="Sutton G.G."/>
            <person name="Nierman W.C."/>
            <person name="Fouts D.E."/>
        </authorList>
    </citation>
    <scope>NUCLEOTIDE SEQUENCE [LARGE SCALE GENOMIC DNA]</scope>
    <source>
        <strain evidence="1 2">200701203</strain>
    </source>
</reference>
<feature type="non-terminal residue" evidence="1">
    <location>
        <position position="162"/>
    </location>
</feature>
<accession>M3GKR5</accession>
<dbReference type="EMBL" id="AKWO02000020">
    <property type="protein sequence ID" value="EMG01592.1"/>
    <property type="molecule type" value="Genomic_DNA"/>
</dbReference>
<protein>
    <submittedName>
        <fullName evidence="1">Uncharacterized protein</fullName>
    </submittedName>
</protein>
<evidence type="ECO:0000313" key="1">
    <source>
        <dbReference type="EMBL" id="EMG01592.1"/>
    </source>
</evidence>